<evidence type="ECO:0000259" key="7">
    <source>
        <dbReference type="SMART" id="SM00937"/>
    </source>
</evidence>
<dbReference type="SMART" id="SM00937">
    <property type="entry name" value="PCRF"/>
    <property type="match status" value="1"/>
</dbReference>
<dbReference type="STRING" id="1802628.A2890_03000"/>
<dbReference type="InterPro" id="IPR000352">
    <property type="entry name" value="Pep_chain_release_fac_I"/>
</dbReference>
<dbReference type="NCBIfam" id="TIGR00020">
    <property type="entry name" value="prfB"/>
    <property type="match status" value="1"/>
</dbReference>
<evidence type="ECO:0000313" key="9">
    <source>
        <dbReference type="Proteomes" id="UP000176967"/>
    </source>
</evidence>
<sequence>MTVVNFKERLQKIKETIDFEEKRKILRDLEAQSTHPDLWKDNLKAQEVMREISDLKKEIEEVEMTDLAIQTEDSAEAEKLLGALELRTYLSDPYDQNDAILSLHSGQGGTEAQDWVAMLARMYQRFAEKRGWKTATLEQSPGEEAGFKTVTFEIKGPLAFGYLKREAGVHRLVRQSPFNAQRLRQTSFALVEAIPVLEKVPELDVRDDDLEVETFRSSGHGGQNVQKVETAVRIRHKPTGIVVTSQSERYQARNKEIALKLLTAKLFARLAEERRQKEAQLRGEYLTPGWGNQIRSYVLHPYKQVKDLRTDFESKDPEAVLDGELDGFIEAELKQEII</sequence>
<name>A0A1F4VYZ4_UNCKA</name>
<keyword evidence="2 4" id="KW-0488">Methylation</keyword>
<dbReference type="HAMAP" id="MF_00094">
    <property type="entry name" value="Rel_fac_2"/>
    <property type="match status" value="1"/>
</dbReference>
<feature type="coiled-coil region" evidence="6">
    <location>
        <begin position="3"/>
        <end position="65"/>
    </location>
</feature>
<dbReference type="Pfam" id="PF03462">
    <property type="entry name" value="PCRF"/>
    <property type="match status" value="1"/>
</dbReference>
<dbReference type="AlphaFoldDB" id="A0A1F4VYZ4"/>
<feature type="modified residue" description="N5-methylglutamine" evidence="4">
    <location>
        <position position="223"/>
    </location>
</feature>
<dbReference type="EMBL" id="MEVL01000011">
    <property type="protein sequence ID" value="OGC62384.1"/>
    <property type="molecule type" value="Genomic_DNA"/>
</dbReference>
<evidence type="ECO:0000256" key="3">
    <source>
        <dbReference type="ARBA" id="ARBA00022917"/>
    </source>
</evidence>
<comment type="function">
    <text evidence="4">Peptide chain release factor 2 directs the termination of translation in response to the peptide chain termination codons UGA and UAA.</text>
</comment>
<keyword evidence="6" id="KW-0175">Coiled coil</keyword>
<evidence type="ECO:0000313" key="8">
    <source>
        <dbReference type="EMBL" id="OGC62384.1"/>
    </source>
</evidence>
<evidence type="ECO:0000256" key="6">
    <source>
        <dbReference type="SAM" id="Coils"/>
    </source>
</evidence>
<dbReference type="Proteomes" id="UP000176967">
    <property type="component" value="Unassembled WGS sequence"/>
</dbReference>
<dbReference type="PANTHER" id="PTHR43116:SF3">
    <property type="entry name" value="CLASS I PEPTIDE CHAIN RELEASE FACTOR"/>
    <property type="match status" value="1"/>
</dbReference>
<dbReference type="Gene3D" id="3.30.160.20">
    <property type="match status" value="1"/>
</dbReference>
<evidence type="ECO:0000256" key="2">
    <source>
        <dbReference type="ARBA" id="ARBA00022481"/>
    </source>
</evidence>
<dbReference type="GO" id="GO:0005737">
    <property type="term" value="C:cytoplasm"/>
    <property type="evidence" value="ECO:0007669"/>
    <property type="project" value="UniProtKB-SubCell"/>
</dbReference>
<proteinExistence type="inferred from homology"/>
<dbReference type="InterPro" id="IPR005139">
    <property type="entry name" value="PCRF"/>
</dbReference>
<dbReference type="InterPro" id="IPR045853">
    <property type="entry name" value="Pep_chain_release_fac_I_sf"/>
</dbReference>
<accession>A0A1F4VYZ4</accession>
<dbReference type="Gene3D" id="1.20.58.410">
    <property type="entry name" value="Release factor"/>
    <property type="match status" value="1"/>
</dbReference>
<feature type="domain" description="Peptide chain release factor" evidence="7">
    <location>
        <begin position="54"/>
        <end position="166"/>
    </location>
</feature>
<dbReference type="Pfam" id="PF00472">
    <property type="entry name" value="RF-1"/>
    <property type="match status" value="1"/>
</dbReference>
<comment type="subcellular location">
    <subcellularLocation>
        <location evidence="4">Cytoplasm</location>
    </subcellularLocation>
</comment>
<comment type="similarity">
    <text evidence="1 4">Belongs to the prokaryotic/mitochondrial release factor family.</text>
</comment>
<dbReference type="PANTHER" id="PTHR43116">
    <property type="entry name" value="PEPTIDE CHAIN RELEASE FACTOR 2"/>
    <property type="match status" value="1"/>
</dbReference>
<dbReference type="SUPFAM" id="SSF75620">
    <property type="entry name" value="Release factor"/>
    <property type="match status" value="1"/>
</dbReference>
<comment type="PTM">
    <text evidence="4">Methylated by PrmC. Methylation increases the termination efficiency of RF2.</text>
</comment>
<reference evidence="8 9" key="1">
    <citation type="journal article" date="2016" name="Nat. Commun.">
        <title>Thousands of microbial genomes shed light on interconnected biogeochemical processes in an aquifer system.</title>
        <authorList>
            <person name="Anantharaman K."/>
            <person name="Brown C.T."/>
            <person name="Hug L.A."/>
            <person name="Sharon I."/>
            <person name="Castelle C.J."/>
            <person name="Probst A.J."/>
            <person name="Thomas B.C."/>
            <person name="Singh A."/>
            <person name="Wilkins M.J."/>
            <person name="Karaoz U."/>
            <person name="Brodie E.L."/>
            <person name="Williams K.H."/>
            <person name="Hubbard S.S."/>
            <person name="Banfield J.F."/>
        </authorList>
    </citation>
    <scope>NUCLEOTIDE SEQUENCE [LARGE SCALE GENOMIC DNA]</scope>
</reference>
<organism evidence="8 9">
    <name type="scientific">candidate division WWE3 bacterium RIFCSPLOWO2_01_FULL_53_14</name>
    <dbReference type="NCBI Taxonomy" id="1802628"/>
    <lineage>
        <taxon>Bacteria</taxon>
        <taxon>Katanobacteria</taxon>
    </lineage>
</organism>
<keyword evidence="3 4" id="KW-0648">Protein biosynthesis</keyword>
<dbReference type="GO" id="GO:0016149">
    <property type="term" value="F:translation release factor activity, codon specific"/>
    <property type="evidence" value="ECO:0007669"/>
    <property type="project" value="UniProtKB-UniRule"/>
</dbReference>
<evidence type="ECO:0000256" key="4">
    <source>
        <dbReference type="HAMAP-Rule" id="MF_00094"/>
    </source>
</evidence>
<comment type="caution">
    <text evidence="8">The sequence shown here is derived from an EMBL/GenBank/DDBJ whole genome shotgun (WGS) entry which is preliminary data.</text>
</comment>
<dbReference type="InterPro" id="IPR004374">
    <property type="entry name" value="PrfB"/>
</dbReference>
<gene>
    <name evidence="4" type="primary">prfB</name>
    <name evidence="8" type="ORF">A2890_03000</name>
</gene>
<evidence type="ECO:0000256" key="1">
    <source>
        <dbReference type="ARBA" id="ARBA00010835"/>
    </source>
</evidence>
<evidence type="ECO:0000256" key="5">
    <source>
        <dbReference type="NCBIfam" id="TIGR00020"/>
    </source>
</evidence>
<dbReference type="Gene3D" id="3.30.70.1660">
    <property type="match status" value="1"/>
</dbReference>
<keyword evidence="4" id="KW-0963">Cytoplasm</keyword>
<protein>
    <recommendedName>
        <fullName evidence="4 5">Peptide chain release factor 2</fullName>
        <shortName evidence="4">RF-2</shortName>
    </recommendedName>
</protein>